<dbReference type="OrthoDB" id="10251727at2759"/>
<protein>
    <submittedName>
        <fullName evidence="2">Ribosomal protein L1p/L10e family-domain-containing protein</fullName>
    </submittedName>
</protein>
<dbReference type="AlphaFoldDB" id="A0A6A5ZRN7"/>
<feature type="compositionally biased region" description="Basic and acidic residues" evidence="1">
    <location>
        <begin position="204"/>
        <end position="217"/>
    </location>
</feature>
<feature type="compositionally biased region" description="Basic and acidic residues" evidence="1">
    <location>
        <begin position="49"/>
        <end position="63"/>
    </location>
</feature>
<feature type="region of interest" description="Disordered" evidence="1">
    <location>
        <begin position="200"/>
        <end position="219"/>
    </location>
</feature>
<proteinExistence type="predicted"/>
<dbReference type="InterPro" id="IPR023674">
    <property type="entry name" value="Ribosomal_uL1-like"/>
</dbReference>
<organism evidence="2 3">
    <name type="scientific">Lophiotrema nucula</name>
    <dbReference type="NCBI Taxonomy" id="690887"/>
    <lineage>
        <taxon>Eukaryota</taxon>
        <taxon>Fungi</taxon>
        <taxon>Dikarya</taxon>
        <taxon>Ascomycota</taxon>
        <taxon>Pezizomycotina</taxon>
        <taxon>Dothideomycetes</taxon>
        <taxon>Pleosporomycetidae</taxon>
        <taxon>Pleosporales</taxon>
        <taxon>Lophiotremataceae</taxon>
        <taxon>Lophiotrema</taxon>
    </lineage>
</organism>
<dbReference type="Pfam" id="PF00687">
    <property type="entry name" value="Ribosomal_L1"/>
    <property type="match status" value="1"/>
</dbReference>
<evidence type="ECO:0000313" key="2">
    <source>
        <dbReference type="EMBL" id="KAF2122340.1"/>
    </source>
</evidence>
<dbReference type="Gene3D" id="3.40.50.790">
    <property type="match status" value="1"/>
</dbReference>
<keyword evidence="2" id="KW-0689">Ribosomal protein</keyword>
<dbReference type="InterPro" id="IPR050257">
    <property type="entry name" value="eL8/uL1-like"/>
</dbReference>
<gene>
    <name evidence="2" type="ORF">BDV96DRAFT_537474</name>
</gene>
<feature type="compositionally biased region" description="Basic residues" evidence="1">
    <location>
        <begin position="357"/>
        <end position="366"/>
    </location>
</feature>
<reference evidence="2" key="1">
    <citation type="journal article" date="2020" name="Stud. Mycol.">
        <title>101 Dothideomycetes genomes: a test case for predicting lifestyles and emergence of pathogens.</title>
        <authorList>
            <person name="Haridas S."/>
            <person name="Albert R."/>
            <person name="Binder M."/>
            <person name="Bloem J."/>
            <person name="Labutti K."/>
            <person name="Salamov A."/>
            <person name="Andreopoulos B."/>
            <person name="Baker S."/>
            <person name="Barry K."/>
            <person name="Bills G."/>
            <person name="Bluhm B."/>
            <person name="Cannon C."/>
            <person name="Castanera R."/>
            <person name="Culley D."/>
            <person name="Daum C."/>
            <person name="Ezra D."/>
            <person name="Gonzalez J."/>
            <person name="Henrissat B."/>
            <person name="Kuo A."/>
            <person name="Liang C."/>
            <person name="Lipzen A."/>
            <person name="Lutzoni F."/>
            <person name="Magnuson J."/>
            <person name="Mondo S."/>
            <person name="Nolan M."/>
            <person name="Ohm R."/>
            <person name="Pangilinan J."/>
            <person name="Park H.-J."/>
            <person name="Ramirez L."/>
            <person name="Alfaro M."/>
            <person name="Sun H."/>
            <person name="Tritt A."/>
            <person name="Yoshinaga Y."/>
            <person name="Zwiers L.-H."/>
            <person name="Turgeon B."/>
            <person name="Goodwin S."/>
            <person name="Spatafora J."/>
            <person name="Crous P."/>
            <person name="Grigoriev I."/>
        </authorList>
    </citation>
    <scope>NUCLEOTIDE SEQUENCE</scope>
    <source>
        <strain evidence="2">CBS 627.86</strain>
    </source>
</reference>
<dbReference type="Gene3D" id="3.30.190.20">
    <property type="match status" value="1"/>
</dbReference>
<dbReference type="GO" id="GO:0003723">
    <property type="term" value="F:RNA binding"/>
    <property type="evidence" value="ECO:0007669"/>
    <property type="project" value="InterPro"/>
</dbReference>
<accession>A0A6A5ZRN7</accession>
<keyword evidence="3" id="KW-1185">Reference proteome</keyword>
<feature type="region of interest" description="Disordered" evidence="1">
    <location>
        <begin position="1"/>
        <end position="31"/>
    </location>
</feature>
<evidence type="ECO:0000313" key="3">
    <source>
        <dbReference type="Proteomes" id="UP000799770"/>
    </source>
</evidence>
<dbReference type="SUPFAM" id="SSF56808">
    <property type="entry name" value="Ribosomal protein L1"/>
    <property type="match status" value="1"/>
</dbReference>
<sequence>MPKSKSLVKTESAKDAHLTTKISSGSPYQLDPAQVERAATALVAHMKKHAQEKAEATGKKDLLADDDEPSQNDTPIYLTLATKKHIKDQNRLKPKKIKLPHSLQPESVKICLISVDPQRKYKDLVADPAFPEELRGKIGRVIGLEKLKKKYKPFESKRQIMAEYDVFLADDRIVTALPGILGKTFYSGKGKRPIPVYLQAGTQRSDKSAPQKKEDKPGAIGTAHGVAQEIQTALHSTLVNLSSSANTAIKVGTTSMSSQQIRENLEAVVSALTDRLVPQGWRNIRVLHIKGPATQALPIWLADELWTDEKQVLDEPYKPVIKEGVSQKQKTKRKWDDWEEEMLDEEELAEKREHMNKAKRSRKAKREQKGSISKEKRKALKTAALESVHTPLIAG</sequence>
<dbReference type="Proteomes" id="UP000799770">
    <property type="component" value="Unassembled WGS sequence"/>
</dbReference>
<dbReference type="CDD" id="cd00403">
    <property type="entry name" value="Ribosomal_L1"/>
    <property type="match status" value="1"/>
</dbReference>
<name>A0A6A5ZRN7_9PLEO</name>
<feature type="region of interest" description="Disordered" evidence="1">
    <location>
        <begin position="46"/>
        <end position="70"/>
    </location>
</feature>
<keyword evidence="2" id="KW-0687">Ribonucleoprotein</keyword>
<dbReference type="PANTHER" id="PTHR23105">
    <property type="entry name" value="RIBOSOMAL PROTEIN L7AE FAMILY MEMBER"/>
    <property type="match status" value="1"/>
</dbReference>
<evidence type="ECO:0000256" key="1">
    <source>
        <dbReference type="SAM" id="MobiDB-lite"/>
    </source>
</evidence>
<dbReference type="EMBL" id="ML977311">
    <property type="protein sequence ID" value="KAF2122340.1"/>
    <property type="molecule type" value="Genomic_DNA"/>
</dbReference>
<feature type="region of interest" description="Disordered" evidence="1">
    <location>
        <begin position="348"/>
        <end position="395"/>
    </location>
</feature>
<dbReference type="InterPro" id="IPR028364">
    <property type="entry name" value="Ribosomal_uL1/biogenesis"/>
</dbReference>
<dbReference type="GO" id="GO:0005840">
    <property type="term" value="C:ribosome"/>
    <property type="evidence" value="ECO:0007669"/>
    <property type="project" value="UniProtKB-KW"/>
</dbReference>
<dbReference type="InterPro" id="IPR016095">
    <property type="entry name" value="Ribosomal_uL1_3-a/b-sand"/>
</dbReference>